<dbReference type="InParanoid" id="A0A167M501"/>
<dbReference type="AlphaFoldDB" id="A0A167M501"/>
<evidence type="ECO:0000313" key="2">
    <source>
        <dbReference type="Proteomes" id="UP000077315"/>
    </source>
</evidence>
<gene>
    <name evidence="1" type="ORF">PHYBLDRAFT_147583</name>
</gene>
<dbReference type="GeneID" id="28992808"/>
<evidence type="ECO:0008006" key="3">
    <source>
        <dbReference type="Google" id="ProtNLM"/>
    </source>
</evidence>
<dbReference type="RefSeq" id="XP_018289859.1">
    <property type="nucleotide sequence ID" value="XM_018431902.1"/>
</dbReference>
<proteinExistence type="predicted"/>
<dbReference type="VEuPathDB" id="FungiDB:PHYBLDRAFT_147583"/>
<name>A0A167M501_PHYB8</name>
<protein>
    <recommendedName>
        <fullName evidence="3">C2H2-type zinc finger transcription factor</fullName>
    </recommendedName>
</protein>
<keyword evidence="2" id="KW-1185">Reference proteome</keyword>
<dbReference type="EMBL" id="KV440985">
    <property type="protein sequence ID" value="OAD71819.1"/>
    <property type="molecule type" value="Genomic_DNA"/>
</dbReference>
<evidence type="ECO:0000313" key="1">
    <source>
        <dbReference type="EMBL" id="OAD71819.1"/>
    </source>
</evidence>
<accession>A0A167M501</accession>
<dbReference type="Proteomes" id="UP000077315">
    <property type="component" value="Unassembled WGS sequence"/>
</dbReference>
<organism evidence="1 2">
    <name type="scientific">Phycomyces blakesleeanus (strain ATCC 8743b / DSM 1359 / FGSC 10004 / NBRC 33097 / NRRL 1555)</name>
    <dbReference type="NCBI Taxonomy" id="763407"/>
    <lineage>
        <taxon>Eukaryota</taxon>
        <taxon>Fungi</taxon>
        <taxon>Fungi incertae sedis</taxon>
        <taxon>Mucoromycota</taxon>
        <taxon>Mucoromycotina</taxon>
        <taxon>Mucoromycetes</taxon>
        <taxon>Mucorales</taxon>
        <taxon>Phycomycetaceae</taxon>
        <taxon>Phycomyces</taxon>
    </lineage>
</organism>
<reference evidence="2" key="1">
    <citation type="submission" date="2015-06" db="EMBL/GenBank/DDBJ databases">
        <title>Expansion of signal transduction pathways in fungi by whole-genome duplication.</title>
        <authorList>
            <consortium name="DOE Joint Genome Institute"/>
            <person name="Corrochano L.M."/>
            <person name="Kuo A."/>
            <person name="Marcet-Houben M."/>
            <person name="Polaino S."/>
            <person name="Salamov A."/>
            <person name="Villalobos J.M."/>
            <person name="Alvarez M.I."/>
            <person name="Avalos J."/>
            <person name="Benito E.P."/>
            <person name="Benoit I."/>
            <person name="Burger G."/>
            <person name="Camino L.P."/>
            <person name="Canovas D."/>
            <person name="Cerda-Olmedo E."/>
            <person name="Cheng J.-F."/>
            <person name="Dominguez A."/>
            <person name="Elias M."/>
            <person name="Eslava A.P."/>
            <person name="Glaser F."/>
            <person name="Grimwood J."/>
            <person name="Gutierrez G."/>
            <person name="Heitman J."/>
            <person name="Henrissat B."/>
            <person name="Iturriaga E.A."/>
            <person name="Lang B.F."/>
            <person name="Lavin J.L."/>
            <person name="Lee S."/>
            <person name="Li W."/>
            <person name="Lindquist E."/>
            <person name="Lopez-Garcia S."/>
            <person name="Luque E.M."/>
            <person name="Marcos A.T."/>
            <person name="Martin J."/>
            <person name="McCluskey K."/>
            <person name="Medina H.R."/>
            <person name="Miralles-Duran A."/>
            <person name="Miyazaki A."/>
            <person name="Munoz-Torres E."/>
            <person name="Oguiza J.A."/>
            <person name="Ohm R."/>
            <person name="Olmedo M."/>
            <person name="Orejas M."/>
            <person name="Ortiz-Castellanos L."/>
            <person name="Pisabarro A.G."/>
            <person name="Rodriguez-Romero J."/>
            <person name="Ruiz-Herrera J."/>
            <person name="Ruiz-Vazquez R."/>
            <person name="Sanz C."/>
            <person name="Schackwitz W."/>
            <person name="Schmutz J."/>
            <person name="Shahriari M."/>
            <person name="Shelest E."/>
            <person name="Silva-Franco F."/>
            <person name="Soanes D."/>
            <person name="Syed K."/>
            <person name="Tagua V.G."/>
            <person name="Talbot N.J."/>
            <person name="Thon M."/>
            <person name="De vries R.P."/>
            <person name="Wiebenga A."/>
            <person name="Yadav J.S."/>
            <person name="Braun E.L."/>
            <person name="Baker S."/>
            <person name="Garre V."/>
            <person name="Horwitz B."/>
            <person name="Torres-Martinez S."/>
            <person name="Idnurm A."/>
            <person name="Herrera-Estrella A."/>
            <person name="Gabaldon T."/>
            <person name="Grigoriev I.V."/>
        </authorList>
    </citation>
    <scope>NUCLEOTIDE SEQUENCE [LARGE SCALE GENOMIC DNA]</scope>
    <source>
        <strain evidence="2">NRRL 1555(-)</strain>
    </source>
</reference>
<sequence>MQNTFSTKRNKFLSINSTANRELVCTVCPKPKTYKTLNGLRRHFNKCHPKETEEYERILLRRNSVNLGEPSSSAAITPETDNMSMQMEFILESPQNFYSECTSDDSEDDIPKSHVKRWESTDFDVESDVLVLNTEMGAVFMGANPIAATMNAYSDGDSNTQTVYHQENNSEGFSGYTSPFKSKAAFILHALFHDNKDLSSERSIKKIMFVMEKLLEAVVFGIL</sequence>